<dbReference type="InterPro" id="IPR050187">
    <property type="entry name" value="Lipid_Phosphate_FormReg"/>
</dbReference>
<dbReference type="Gene3D" id="2.60.200.40">
    <property type="match status" value="1"/>
</dbReference>
<accession>A0ABS9YPJ8</accession>
<keyword evidence="5" id="KW-0418">Kinase</keyword>
<proteinExistence type="inferred from homology"/>
<organism evidence="5 6">
    <name type="scientific">Streptomyces cylindrosporus</name>
    <dbReference type="NCBI Taxonomy" id="2927583"/>
    <lineage>
        <taxon>Bacteria</taxon>
        <taxon>Bacillati</taxon>
        <taxon>Actinomycetota</taxon>
        <taxon>Actinomycetes</taxon>
        <taxon>Kitasatosporales</taxon>
        <taxon>Streptomycetaceae</taxon>
        <taxon>Streptomyces</taxon>
    </lineage>
</organism>
<dbReference type="InterPro" id="IPR016064">
    <property type="entry name" value="NAD/diacylglycerol_kinase_sf"/>
</dbReference>
<gene>
    <name evidence="5" type="ORF">MQP27_47855</name>
</gene>
<sequence length="437" mass="45359">MESTTSRQRWLARASLASATASVLVLAVFAGLRTIALVGVGLAGTAITAAAVWWALTRRRLARALAVLLAVAAPVWVLVTYTGAHLAWVVIVAAALWLLAVAAGRRALAPADRALAMPERPAPPVRHPVLIMNPRSGGGKVERFRLREKAAELGAQVLLLEGPGPIDVAELARKAAAEGADLLGVAGGDGTQALVAEVAAGLDLPFLVVPAGTRNHFALDLGLDREDPSLALDALRDGVELRVDLGLAGGRTFVNNVSFGAYAEVVQSPAYRDGKTRTTLDLLPDLLVGHKGARLTARAGDTTFTGPQALLVSNNPYGTGDIAGLGRRARLDGGELGAVGVDVTSAAQAAGLLRGGRATGLTTATVTTVVVDADRPSIPAGVDGEALTLPVPVRCEIRPRALRVLVPRHRPGLRPTRPPLDWRRLSRLGLLSTGRGG</sequence>
<dbReference type="PANTHER" id="PTHR12358">
    <property type="entry name" value="SPHINGOSINE KINASE"/>
    <property type="match status" value="1"/>
</dbReference>
<evidence type="ECO:0000259" key="4">
    <source>
        <dbReference type="PROSITE" id="PS50146"/>
    </source>
</evidence>
<evidence type="ECO:0000256" key="1">
    <source>
        <dbReference type="ARBA" id="ARBA00001946"/>
    </source>
</evidence>
<evidence type="ECO:0000256" key="2">
    <source>
        <dbReference type="ARBA" id="ARBA00005983"/>
    </source>
</evidence>
<keyword evidence="3" id="KW-1133">Transmembrane helix</keyword>
<comment type="similarity">
    <text evidence="2">Belongs to the diacylglycerol/lipid kinase family.</text>
</comment>
<dbReference type="InterPro" id="IPR001206">
    <property type="entry name" value="Diacylglycerol_kinase_cat_dom"/>
</dbReference>
<comment type="caution">
    <text evidence="5">The sequence shown here is derived from an EMBL/GenBank/DDBJ whole genome shotgun (WGS) entry which is preliminary data.</text>
</comment>
<dbReference type="SUPFAM" id="SSF111331">
    <property type="entry name" value="NAD kinase/diacylglycerol kinase-like"/>
    <property type="match status" value="1"/>
</dbReference>
<keyword evidence="6" id="KW-1185">Reference proteome</keyword>
<feature type="domain" description="DAGKc" evidence="4">
    <location>
        <begin position="123"/>
        <end position="252"/>
    </location>
</feature>
<dbReference type="Proteomes" id="UP001165269">
    <property type="component" value="Unassembled WGS sequence"/>
</dbReference>
<feature type="transmembrane region" description="Helical" evidence="3">
    <location>
        <begin position="61"/>
        <end position="79"/>
    </location>
</feature>
<dbReference type="Gene3D" id="3.40.50.10330">
    <property type="entry name" value="Probable inorganic polyphosphate/atp-NAD kinase, domain 1"/>
    <property type="match status" value="1"/>
</dbReference>
<feature type="transmembrane region" description="Helical" evidence="3">
    <location>
        <begin position="35"/>
        <end position="54"/>
    </location>
</feature>
<comment type="cofactor">
    <cofactor evidence="1">
        <name>Mg(2+)</name>
        <dbReference type="ChEBI" id="CHEBI:18420"/>
    </cofactor>
</comment>
<evidence type="ECO:0000313" key="6">
    <source>
        <dbReference type="Proteomes" id="UP001165269"/>
    </source>
</evidence>
<keyword evidence="3" id="KW-0472">Membrane</keyword>
<protein>
    <submittedName>
        <fullName evidence="5">Diacylglycerol kinase</fullName>
    </submittedName>
</protein>
<reference evidence="5" key="1">
    <citation type="submission" date="2022-03" db="EMBL/GenBank/DDBJ databases">
        <title>Streptomyces 7R015 and 7R016 isolated from Barleria lupulina in Thailand.</title>
        <authorList>
            <person name="Kanchanasin P."/>
            <person name="Phongsopitanun W."/>
            <person name="Tanasupawat S."/>
        </authorList>
    </citation>
    <scope>NUCLEOTIDE SEQUENCE</scope>
    <source>
        <strain evidence="5">7R015</strain>
    </source>
</reference>
<name>A0ABS9YPJ8_9ACTN</name>
<dbReference type="RefSeq" id="WP_242777810.1">
    <property type="nucleotide sequence ID" value="NZ_JALDAY010000021.1"/>
</dbReference>
<feature type="transmembrane region" description="Helical" evidence="3">
    <location>
        <begin position="85"/>
        <end position="103"/>
    </location>
</feature>
<dbReference type="EMBL" id="JALDAY010000021">
    <property type="protein sequence ID" value="MCI3278804.1"/>
    <property type="molecule type" value="Genomic_DNA"/>
</dbReference>
<keyword evidence="3" id="KW-0812">Transmembrane</keyword>
<dbReference type="InterPro" id="IPR017438">
    <property type="entry name" value="ATP-NAD_kinase_N"/>
</dbReference>
<dbReference type="GO" id="GO:0016301">
    <property type="term" value="F:kinase activity"/>
    <property type="evidence" value="ECO:0007669"/>
    <property type="project" value="UniProtKB-KW"/>
</dbReference>
<keyword evidence="5" id="KW-0808">Transferase</keyword>
<dbReference type="SMART" id="SM00046">
    <property type="entry name" value="DAGKc"/>
    <property type="match status" value="1"/>
</dbReference>
<dbReference type="Pfam" id="PF00781">
    <property type="entry name" value="DAGK_cat"/>
    <property type="match status" value="1"/>
</dbReference>
<dbReference type="PROSITE" id="PS50146">
    <property type="entry name" value="DAGK"/>
    <property type="match status" value="1"/>
</dbReference>
<dbReference type="PANTHER" id="PTHR12358:SF106">
    <property type="entry name" value="LIPID KINASE YEGS"/>
    <property type="match status" value="1"/>
</dbReference>
<evidence type="ECO:0000313" key="5">
    <source>
        <dbReference type="EMBL" id="MCI3278804.1"/>
    </source>
</evidence>
<feature type="transmembrane region" description="Helical" evidence="3">
    <location>
        <begin position="12"/>
        <end position="29"/>
    </location>
</feature>
<evidence type="ECO:0000256" key="3">
    <source>
        <dbReference type="SAM" id="Phobius"/>
    </source>
</evidence>